<feature type="compositionally biased region" description="Basic and acidic residues" evidence="1">
    <location>
        <begin position="269"/>
        <end position="283"/>
    </location>
</feature>
<proteinExistence type="predicted"/>
<evidence type="ECO:0000256" key="1">
    <source>
        <dbReference type="SAM" id="MobiDB-lite"/>
    </source>
</evidence>
<sequence length="431" mass="46098">MACWKLRWAGASPSLPVPPARFVPWSGTTGSHEAAPTPCACYIHGTLSSSCAPPEAPLPFLLLGSRASASIPATGKRCPSLLLKVLSKLRLAPEHERGLWTAFPTLFLAVAVRPSCSGPLAVSPAAVTGSTSLTPRCPSPPHEAASGLGQSRELWGRSQGQSFGAVVGHGQLMEKGGGGAVVPVAKLAKELSPEQGRFQQQQFPCCAEEQLLSPSFRKATGNGSETRNPLQRRARRITHQGATWRCHRCVPLATSISCCSFGWDGAREHAPRPEQGKVAENNRRGGNRWQQRPASRCRPLSAGQTPCTEMILPGDALPPLSTPAGGFQLLEQLLLCMAKPAGRALPHKILGTGRPFCDVSPCHKAMGRLRPVPRHPLAPGACGAIEWIHGSCNKPPRQLTKWDGQRPPHDVSTVLVVLWCCYNTRCRDSGS</sequence>
<evidence type="ECO:0000313" key="3">
    <source>
        <dbReference type="Proteomes" id="UP000296049"/>
    </source>
</evidence>
<dbReference type="EMBL" id="KB743456">
    <property type="protein sequence ID" value="EOA98608.1"/>
    <property type="molecule type" value="Genomic_DNA"/>
</dbReference>
<feature type="region of interest" description="Disordered" evidence="1">
    <location>
        <begin position="132"/>
        <end position="151"/>
    </location>
</feature>
<dbReference type="Proteomes" id="UP000296049">
    <property type="component" value="Unassembled WGS sequence"/>
</dbReference>
<gene>
    <name evidence="2" type="ORF">Anapl_09479</name>
</gene>
<feature type="region of interest" description="Disordered" evidence="1">
    <location>
        <begin position="269"/>
        <end position="299"/>
    </location>
</feature>
<dbReference type="AlphaFoldDB" id="R0KZ69"/>
<name>R0KZ69_ANAPL</name>
<keyword evidence="3" id="KW-1185">Reference proteome</keyword>
<evidence type="ECO:0000313" key="2">
    <source>
        <dbReference type="EMBL" id="EOA98608.1"/>
    </source>
</evidence>
<accession>R0KZ69</accession>
<reference evidence="3" key="1">
    <citation type="journal article" date="2013" name="Nat. Genet.">
        <title>The duck genome and transcriptome provide insight into an avian influenza virus reservoir species.</title>
        <authorList>
            <person name="Huang Y."/>
            <person name="Li Y."/>
            <person name="Burt D.W."/>
            <person name="Chen H."/>
            <person name="Zhang Y."/>
            <person name="Qian W."/>
            <person name="Kim H."/>
            <person name="Gan S."/>
            <person name="Zhao Y."/>
            <person name="Li J."/>
            <person name="Yi K."/>
            <person name="Feng H."/>
            <person name="Zhu P."/>
            <person name="Li B."/>
            <person name="Liu Q."/>
            <person name="Fairley S."/>
            <person name="Magor K.E."/>
            <person name="Du Z."/>
            <person name="Hu X."/>
            <person name="Goodman L."/>
            <person name="Tafer H."/>
            <person name="Vignal A."/>
            <person name="Lee T."/>
            <person name="Kim K.W."/>
            <person name="Sheng Z."/>
            <person name="An Y."/>
            <person name="Searle S."/>
            <person name="Herrero J."/>
            <person name="Groenen M.A."/>
            <person name="Crooijmans R.P."/>
            <person name="Faraut T."/>
            <person name="Cai Q."/>
            <person name="Webster R.G."/>
            <person name="Aldridge J.R."/>
            <person name="Warren W.C."/>
            <person name="Bartschat S."/>
            <person name="Kehr S."/>
            <person name="Marz M."/>
            <person name="Stadler P.F."/>
            <person name="Smith J."/>
            <person name="Kraus R.H."/>
            <person name="Zhao Y."/>
            <person name="Ren L."/>
            <person name="Fei J."/>
            <person name="Morisson M."/>
            <person name="Kaiser P."/>
            <person name="Griffin D.K."/>
            <person name="Rao M."/>
            <person name="Pitel F."/>
            <person name="Wang J."/>
            <person name="Li N."/>
        </authorList>
    </citation>
    <scope>NUCLEOTIDE SEQUENCE [LARGE SCALE GENOMIC DNA]</scope>
</reference>
<organism evidence="2 3">
    <name type="scientific">Anas platyrhynchos</name>
    <name type="common">Mallard</name>
    <name type="synonym">Anas boschas</name>
    <dbReference type="NCBI Taxonomy" id="8839"/>
    <lineage>
        <taxon>Eukaryota</taxon>
        <taxon>Metazoa</taxon>
        <taxon>Chordata</taxon>
        <taxon>Craniata</taxon>
        <taxon>Vertebrata</taxon>
        <taxon>Euteleostomi</taxon>
        <taxon>Archelosauria</taxon>
        <taxon>Archosauria</taxon>
        <taxon>Dinosauria</taxon>
        <taxon>Saurischia</taxon>
        <taxon>Theropoda</taxon>
        <taxon>Coelurosauria</taxon>
        <taxon>Aves</taxon>
        <taxon>Neognathae</taxon>
        <taxon>Galloanserae</taxon>
        <taxon>Anseriformes</taxon>
        <taxon>Anatidae</taxon>
        <taxon>Anatinae</taxon>
        <taxon>Anas</taxon>
    </lineage>
</organism>
<protein>
    <submittedName>
        <fullName evidence="2">Uncharacterized protein</fullName>
    </submittedName>
</protein>